<dbReference type="EMBL" id="NILF01000052">
    <property type="protein sequence ID" value="TWL36307.1"/>
    <property type="molecule type" value="Genomic_DNA"/>
</dbReference>
<organism evidence="1 2">
    <name type="scientific">Bacillus paralicheniformis</name>
    <dbReference type="NCBI Taxonomy" id="1648923"/>
    <lineage>
        <taxon>Bacteria</taxon>
        <taxon>Bacillati</taxon>
        <taxon>Bacillota</taxon>
        <taxon>Bacilli</taxon>
        <taxon>Bacillales</taxon>
        <taxon>Bacillaceae</taxon>
        <taxon>Bacillus</taxon>
    </lineage>
</organism>
<evidence type="ECO:0000313" key="1">
    <source>
        <dbReference type="EMBL" id="TWL36307.1"/>
    </source>
</evidence>
<reference evidence="1 2" key="1">
    <citation type="submission" date="2019-06" db="EMBL/GenBank/DDBJ databases">
        <title>Genome sequence analysis of &gt;100 Bacillus licheniformis strains suggests intrinsic resistance to this species.</title>
        <authorList>
            <person name="Wels M."/>
            <person name="Siezen R.J."/>
            <person name="Johansen E."/>
            <person name="Stuer-Lauridsen B."/>
            <person name="Bjerre K."/>
            <person name="Nielsen B.K.K."/>
        </authorList>
    </citation>
    <scope>NUCLEOTIDE SEQUENCE [LARGE SCALE GENOMIC DNA]</scope>
    <source>
        <strain evidence="1 2">BAC-15381</strain>
    </source>
</reference>
<protein>
    <submittedName>
        <fullName evidence="1">Uncharacterized protein</fullName>
    </submittedName>
</protein>
<sequence>MSVPFRVFRHIETDQSAAEINGAKGREKGSNEKKRPLVFLFHIIHRLKSSAL</sequence>
<gene>
    <name evidence="1" type="ORF">CHCC15381_2539</name>
</gene>
<keyword evidence="2" id="KW-1185">Reference proteome</keyword>
<name>A0ABY3FTF1_9BACI</name>
<proteinExistence type="predicted"/>
<evidence type="ECO:0000313" key="2">
    <source>
        <dbReference type="Proteomes" id="UP000429980"/>
    </source>
</evidence>
<dbReference type="Proteomes" id="UP000429980">
    <property type="component" value="Unassembled WGS sequence"/>
</dbReference>
<comment type="caution">
    <text evidence="1">The sequence shown here is derived from an EMBL/GenBank/DDBJ whole genome shotgun (WGS) entry which is preliminary data.</text>
</comment>
<accession>A0ABY3FTF1</accession>